<evidence type="ECO:0000313" key="1">
    <source>
        <dbReference type="EMBL" id="CAI2379697.1"/>
    </source>
</evidence>
<proteinExistence type="predicted"/>
<dbReference type="Proteomes" id="UP001295684">
    <property type="component" value="Unassembled WGS sequence"/>
</dbReference>
<dbReference type="AlphaFoldDB" id="A0AAD1XWS9"/>
<gene>
    <name evidence="1" type="ORF">ECRASSUSDP1_LOCUS21110</name>
</gene>
<name>A0AAD1XWS9_EUPCR</name>
<accession>A0AAD1XWS9</accession>
<organism evidence="1 2">
    <name type="scientific">Euplotes crassus</name>
    <dbReference type="NCBI Taxonomy" id="5936"/>
    <lineage>
        <taxon>Eukaryota</taxon>
        <taxon>Sar</taxon>
        <taxon>Alveolata</taxon>
        <taxon>Ciliophora</taxon>
        <taxon>Intramacronucleata</taxon>
        <taxon>Spirotrichea</taxon>
        <taxon>Hypotrichia</taxon>
        <taxon>Euplotida</taxon>
        <taxon>Euplotidae</taxon>
        <taxon>Moneuplotes</taxon>
    </lineage>
</organism>
<evidence type="ECO:0000313" key="2">
    <source>
        <dbReference type="Proteomes" id="UP001295684"/>
    </source>
</evidence>
<reference evidence="1" key="1">
    <citation type="submission" date="2023-07" db="EMBL/GenBank/DDBJ databases">
        <authorList>
            <consortium name="AG Swart"/>
            <person name="Singh M."/>
            <person name="Singh A."/>
            <person name="Seah K."/>
            <person name="Emmerich C."/>
        </authorList>
    </citation>
    <scope>NUCLEOTIDE SEQUENCE</scope>
    <source>
        <strain evidence="1">DP1</strain>
    </source>
</reference>
<dbReference type="EMBL" id="CAMPGE010021552">
    <property type="protein sequence ID" value="CAI2379697.1"/>
    <property type="molecule type" value="Genomic_DNA"/>
</dbReference>
<keyword evidence="2" id="KW-1185">Reference proteome</keyword>
<protein>
    <submittedName>
        <fullName evidence="1">Uncharacterized protein</fullName>
    </submittedName>
</protein>
<sequence>MGDRQNLEKTAGEIKPVKQYKKRIALFPIITEIPDDCNQISKARNLKGKGINHKDLQRLIRESCKRLTTHEVESILMGTEGIDKIGVEKFIKMSYSRGSSTLDKKSSKKLSQMEKAQVNWKMMYEFSCCFFNNFYKNTQIPRLEKQSCLVNIIIASSDLFLDIFCIIIESKQHEFIIF</sequence>
<comment type="caution">
    <text evidence="1">The sequence shown here is derived from an EMBL/GenBank/DDBJ whole genome shotgun (WGS) entry which is preliminary data.</text>
</comment>